<feature type="transmembrane region" description="Helical" evidence="1">
    <location>
        <begin position="296"/>
        <end position="319"/>
    </location>
</feature>
<feature type="transmembrane region" description="Helical" evidence="1">
    <location>
        <begin position="15"/>
        <end position="34"/>
    </location>
</feature>
<feature type="transmembrane region" description="Helical" evidence="1">
    <location>
        <begin position="95"/>
        <end position="117"/>
    </location>
</feature>
<protein>
    <submittedName>
        <fullName evidence="2">Lipid A core - O-antigen ligase and related enzymes</fullName>
    </submittedName>
</protein>
<organism evidence="2 3">
    <name type="scientific">Segatella buccae</name>
    <dbReference type="NCBI Taxonomy" id="28126"/>
    <lineage>
        <taxon>Bacteria</taxon>
        <taxon>Pseudomonadati</taxon>
        <taxon>Bacteroidota</taxon>
        <taxon>Bacteroidia</taxon>
        <taxon>Bacteroidales</taxon>
        <taxon>Prevotellaceae</taxon>
        <taxon>Segatella</taxon>
    </lineage>
</organism>
<keyword evidence="1" id="KW-1133">Transmembrane helix</keyword>
<dbReference type="EMBL" id="UGTJ01000002">
    <property type="protein sequence ID" value="SUB96683.1"/>
    <property type="molecule type" value="Genomic_DNA"/>
</dbReference>
<dbReference type="GO" id="GO:0016874">
    <property type="term" value="F:ligase activity"/>
    <property type="evidence" value="ECO:0007669"/>
    <property type="project" value="UniProtKB-KW"/>
</dbReference>
<evidence type="ECO:0000313" key="3">
    <source>
        <dbReference type="Proteomes" id="UP000255283"/>
    </source>
</evidence>
<evidence type="ECO:0000313" key="2">
    <source>
        <dbReference type="EMBL" id="SUB96683.1"/>
    </source>
</evidence>
<feature type="transmembrane region" description="Helical" evidence="1">
    <location>
        <begin position="41"/>
        <end position="60"/>
    </location>
</feature>
<feature type="transmembrane region" description="Helical" evidence="1">
    <location>
        <begin position="328"/>
        <end position="349"/>
    </location>
</feature>
<keyword evidence="1" id="KW-0812">Transmembrane</keyword>
<dbReference type="Proteomes" id="UP000255283">
    <property type="component" value="Unassembled WGS sequence"/>
</dbReference>
<feature type="transmembrane region" description="Helical" evidence="1">
    <location>
        <begin position="203"/>
        <end position="224"/>
    </location>
</feature>
<comment type="caution">
    <text evidence="2">The sequence shown here is derived from an EMBL/GenBank/DDBJ whole genome shotgun (WGS) entry which is preliminary data.</text>
</comment>
<reference evidence="2 3" key="1">
    <citation type="submission" date="2018-06" db="EMBL/GenBank/DDBJ databases">
        <authorList>
            <consortium name="Pathogen Informatics"/>
            <person name="Doyle S."/>
        </authorList>
    </citation>
    <scope>NUCLEOTIDE SEQUENCE [LARGE SCALE GENOMIC DNA]</scope>
    <source>
        <strain evidence="2 3">NCTC13063</strain>
    </source>
</reference>
<name>A0AAQ1UP28_9BACT</name>
<dbReference type="AlphaFoldDB" id="A0AAQ1UP28"/>
<accession>A0AAQ1UP28</accession>
<keyword evidence="1" id="KW-0472">Membrane</keyword>
<evidence type="ECO:0000256" key="1">
    <source>
        <dbReference type="SAM" id="Phobius"/>
    </source>
</evidence>
<keyword evidence="2" id="KW-0436">Ligase</keyword>
<gene>
    <name evidence="2" type="ORF">NCTC13063_02454</name>
</gene>
<dbReference type="RefSeq" id="WP_115154338.1">
    <property type="nucleotide sequence ID" value="NZ_DBFWLE010000019.1"/>
</dbReference>
<sequence>MEGIFFFLKPIVDMLYQFQFLDYIMVVLALILLAKHHKMRLHGFDILILFLMLLFFFAFLKNENGLAAFFKIESGFLVYFLGRCYSRNVWSIIPFLKWSFLLIILITAYTFVSGVGFKEWGRIYTFCGLYFFKTDLCTAMAQCTIFFCLIHPVKKKNWFVVATCIFFTLIANARAYYFIVFFIIILAFLYYREIKTKRQIEISWKLLTIGSASIIGLLFLMNHLSTFLGDRFLLFQFDNLSDLMDSGNTQGRNEVWNDIYNRIFMRKDFITRFFGIDLCSDQSYLGFNSHNLYLKVLFSIGYFGCFFYGCFILGVVYYLNKIRVDRQLFYVTTALFSIYLFGGISYITIESTQLSWFPMFFLGIVVTKVHAQNELESYVEIRSTRNK</sequence>
<feature type="transmembrane region" description="Helical" evidence="1">
    <location>
        <begin position="158"/>
        <end position="191"/>
    </location>
</feature>
<proteinExistence type="predicted"/>